<dbReference type="InterPro" id="IPR001279">
    <property type="entry name" value="Metallo-B-lactamas"/>
</dbReference>
<evidence type="ECO:0000256" key="1">
    <source>
        <dbReference type="ARBA" id="ARBA00004651"/>
    </source>
</evidence>
<evidence type="ECO:0000259" key="8">
    <source>
        <dbReference type="Pfam" id="PF03772"/>
    </source>
</evidence>
<dbReference type="NCBIfam" id="TIGR00360">
    <property type="entry name" value="ComEC_N-term"/>
    <property type="match status" value="1"/>
</dbReference>
<evidence type="ECO:0000313" key="11">
    <source>
        <dbReference type="Proteomes" id="UP001521137"/>
    </source>
</evidence>
<feature type="transmembrane region" description="Helical" evidence="6">
    <location>
        <begin position="271"/>
        <end position="304"/>
    </location>
</feature>
<keyword evidence="2" id="KW-1003">Cell membrane</keyword>
<evidence type="ECO:0000256" key="4">
    <source>
        <dbReference type="ARBA" id="ARBA00022989"/>
    </source>
</evidence>
<dbReference type="SUPFAM" id="SSF56281">
    <property type="entry name" value="Metallo-hydrolase/oxidoreductase"/>
    <property type="match status" value="1"/>
</dbReference>
<feature type="domain" description="ComEC/Rec2-related protein" evidence="8">
    <location>
        <begin position="157"/>
        <end position="433"/>
    </location>
</feature>
<dbReference type="Proteomes" id="UP001521137">
    <property type="component" value="Unassembled WGS sequence"/>
</dbReference>
<evidence type="ECO:0000256" key="6">
    <source>
        <dbReference type="SAM" id="Phobius"/>
    </source>
</evidence>
<comment type="caution">
    <text evidence="10">The sequence shown here is derived from an EMBL/GenBank/DDBJ whole genome shotgun (WGS) entry which is preliminary data.</text>
</comment>
<dbReference type="InterPro" id="IPR036866">
    <property type="entry name" value="RibonucZ/Hydroxyglut_hydro"/>
</dbReference>
<protein>
    <submittedName>
        <fullName evidence="10">DNA internalization-related competence protein ComEC/Rec2</fullName>
    </submittedName>
</protein>
<dbReference type="Pfam" id="PF13567">
    <property type="entry name" value="DUF4131"/>
    <property type="match status" value="1"/>
</dbReference>
<dbReference type="PANTHER" id="PTHR30619:SF1">
    <property type="entry name" value="RECOMBINATION PROTEIN 2"/>
    <property type="match status" value="1"/>
</dbReference>
<keyword evidence="4 6" id="KW-1133">Transmembrane helix</keyword>
<keyword evidence="5 6" id="KW-0472">Membrane</keyword>
<name>A0ABS9D4N5_9ALTE</name>
<keyword evidence="3 6" id="KW-0812">Transmembrane</keyword>
<feature type="domain" description="DUF4131" evidence="9">
    <location>
        <begin position="2"/>
        <end position="124"/>
    </location>
</feature>
<gene>
    <name evidence="10" type="ORF">L0668_02640</name>
</gene>
<feature type="transmembrane region" description="Helical" evidence="6">
    <location>
        <begin position="354"/>
        <end position="379"/>
    </location>
</feature>
<dbReference type="Pfam" id="PF03772">
    <property type="entry name" value="Competence"/>
    <property type="match status" value="1"/>
</dbReference>
<accession>A0ABS9D4N5</accession>
<evidence type="ECO:0000256" key="3">
    <source>
        <dbReference type="ARBA" id="ARBA00022692"/>
    </source>
</evidence>
<dbReference type="InterPro" id="IPR035681">
    <property type="entry name" value="ComA-like_MBL"/>
</dbReference>
<dbReference type="CDD" id="cd07731">
    <property type="entry name" value="ComA-like_MBL-fold"/>
    <property type="match status" value="1"/>
</dbReference>
<feature type="transmembrane region" description="Helical" evidence="6">
    <location>
        <begin position="324"/>
        <end position="342"/>
    </location>
</feature>
<feature type="transmembrane region" description="Helical" evidence="6">
    <location>
        <begin position="217"/>
        <end position="234"/>
    </location>
</feature>
<reference evidence="10 11" key="1">
    <citation type="submission" date="2022-01" db="EMBL/GenBank/DDBJ databases">
        <title>Paraglaciecola sp. G1-23.</title>
        <authorList>
            <person name="Jin M.S."/>
            <person name="Han D.M."/>
            <person name="Kim H.M."/>
            <person name="Jeon C.O."/>
        </authorList>
    </citation>
    <scope>NUCLEOTIDE SEQUENCE [LARGE SCALE GENOMIC DNA]</scope>
    <source>
        <strain evidence="10 11">G1-23</strain>
    </source>
</reference>
<dbReference type="PANTHER" id="PTHR30619">
    <property type="entry name" value="DNA INTERNALIZATION/COMPETENCE PROTEIN COMEC/REC2"/>
    <property type="match status" value="1"/>
</dbReference>
<feature type="transmembrane region" description="Helical" evidence="6">
    <location>
        <begin position="181"/>
        <end position="205"/>
    </location>
</feature>
<dbReference type="NCBIfam" id="TIGR00361">
    <property type="entry name" value="ComEC_Rec2"/>
    <property type="match status" value="1"/>
</dbReference>
<dbReference type="EMBL" id="JAKGAS010000001">
    <property type="protein sequence ID" value="MCF2946988.1"/>
    <property type="molecule type" value="Genomic_DNA"/>
</dbReference>
<keyword evidence="11" id="KW-1185">Reference proteome</keyword>
<dbReference type="Pfam" id="PF00753">
    <property type="entry name" value="Lactamase_B"/>
    <property type="match status" value="1"/>
</dbReference>
<proteinExistence type="predicted"/>
<feature type="domain" description="Metallo-beta-lactamase" evidence="7">
    <location>
        <begin position="468"/>
        <end position="644"/>
    </location>
</feature>
<evidence type="ECO:0000313" key="10">
    <source>
        <dbReference type="EMBL" id="MCF2946988.1"/>
    </source>
</evidence>
<dbReference type="Gene3D" id="3.60.15.10">
    <property type="entry name" value="Ribonuclease Z/Hydroxyacylglutathione hydrolase-like"/>
    <property type="match status" value="2"/>
</dbReference>
<evidence type="ECO:0000259" key="9">
    <source>
        <dbReference type="Pfam" id="PF13567"/>
    </source>
</evidence>
<feature type="transmembrane region" description="Helical" evidence="6">
    <location>
        <begin position="418"/>
        <end position="438"/>
    </location>
</feature>
<sequence length="718" mass="80504">MTCFLIGICWMASVGHWQCSLQLPSEVFSKPIWVSGKVTNLVHKKKNVRFNLKVSHIGGHEQVFSRKIRLSWQVPDWQLAQGQEVRLLVKLKPPHGLANEAGFNYQQWLFGEGIQATGYVKSSNDHSLINASQSLRQKVLQSLLGLELTQHKWILALAIGYRGLLQPEDWLLVQRTGIAHLIAISGLHLALVASLSYLVFGWLTSLIVSRVDRWHKFNVHTLTIVITVFTTWLYSGLAGFGLPTIRAWLMVCLLTGLFLFNKKLAPIKVLLLAMSGFVVLFPLSIFGASFWLSFSAVFVIWFVFWRWPVKKVGFSLSTVTLTMLRIQMSLSVLMLPVVAWQFSYVSVISPLVNLIAVPLVTFILVPLCLLGIICLPLNINWAEWIFKLVENLIEVGLQLLTHISQNDNSSFSIMALPILIWAIALMALVILFLPTFIIHKKWLVILMFPIISYVMPAKSKTWQVDVLDVGHGLSVLITKNQQAIIYDVGASYASGFNMADSVILPVLTARNIKQIDTVFISHSDNDHQGSLAVLSSKINIKNLVTNTDLCTVGYKKLWQGLSIQVLWPDHASLYTSNNSSCVLKISDNKHSVLLTGDIDKSIERQLVLNYGPLLKSDILIAPHHGSNTSSSSQFIHTVQPKYVVFSQGFMNRWGFPKPEVVTRYLAGGEPKPILISTSDAGQISFKLHPNDPTSISVIRNRQNTHHFWYANMPKCCAI</sequence>
<dbReference type="InterPro" id="IPR004477">
    <property type="entry name" value="ComEC_N"/>
</dbReference>
<feature type="transmembrane region" description="Helical" evidence="6">
    <location>
        <begin position="240"/>
        <end position="259"/>
    </location>
</feature>
<dbReference type="InterPro" id="IPR025405">
    <property type="entry name" value="DUF4131"/>
</dbReference>
<dbReference type="InterPro" id="IPR004797">
    <property type="entry name" value="Competence_ComEC/Rec2"/>
</dbReference>
<evidence type="ECO:0000259" key="7">
    <source>
        <dbReference type="Pfam" id="PF00753"/>
    </source>
</evidence>
<organism evidence="10 11">
    <name type="scientific">Paraglaciecola algarum</name>
    <dbReference type="NCBI Taxonomy" id="3050085"/>
    <lineage>
        <taxon>Bacteria</taxon>
        <taxon>Pseudomonadati</taxon>
        <taxon>Pseudomonadota</taxon>
        <taxon>Gammaproteobacteria</taxon>
        <taxon>Alteromonadales</taxon>
        <taxon>Alteromonadaceae</taxon>
        <taxon>Paraglaciecola</taxon>
    </lineage>
</organism>
<dbReference type="InterPro" id="IPR052159">
    <property type="entry name" value="Competence_DNA_uptake"/>
</dbReference>
<evidence type="ECO:0000256" key="5">
    <source>
        <dbReference type="ARBA" id="ARBA00023136"/>
    </source>
</evidence>
<evidence type="ECO:0000256" key="2">
    <source>
        <dbReference type="ARBA" id="ARBA00022475"/>
    </source>
</evidence>
<comment type="subcellular location">
    <subcellularLocation>
        <location evidence="1">Cell membrane</location>
        <topology evidence="1">Multi-pass membrane protein</topology>
    </subcellularLocation>
</comment>